<dbReference type="RefSeq" id="WP_190931552.1">
    <property type="nucleotide sequence ID" value="NZ_JACXJA010000049.1"/>
</dbReference>
<dbReference type="EMBL" id="JACXJA010000049">
    <property type="protein sequence ID" value="MBD2865931.1"/>
    <property type="molecule type" value="Genomic_DNA"/>
</dbReference>
<keyword evidence="2" id="KW-1185">Reference proteome</keyword>
<evidence type="ECO:0000313" key="1">
    <source>
        <dbReference type="EMBL" id="MBD2865931.1"/>
    </source>
</evidence>
<sequence>MNPFEKIFNYRLLSRLDDSGTFMVTSHERQWLKTMLRHPSAADAFSPGTLEKLRSILEREPSIETAVYVTEKARSADKQLYHPMLRPLRRCLQRSLGVHLTYSTKGGQIVSRQTGMPFKLEYSMIKKEWYLLWYHLRHRALMSTRLQKIVSVSDIAISPDEAERIRGQIARMLDSRKTDALIEVVPAYNRELSRILYAFSCFEKDVEYDPAAGLYRIRVCFLGDESEYLLSKLRFLGKRVRVVQGVYLQKRMHESATKALARYGIVPDAEGREEAAAASEAPEG</sequence>
<dbReference type="PROSITE" id="PS52050">
    <property type="entry name" value="WYL"/>
    <property type="match status" value="1"/>
</dbReference>
<evidence type="ECO:0000313" key="2">
    <source>
        <dbReference type="Proteomes" id="UP000639396"/>
    </source>
</evidence>
<proteinExistence type="predicted"/>
<dbReference type="AlphaFoldDB" id="A0A927CHA7"/>
<comment type="caution">
    <text evidence="1">The sequence shown here is derived from an EMBL/GenBank/DDBJ whole genome shotgun (WGS) entry which is preliminary data.</text>
</comment>
<protein>
    <submittedName>
        <fullName evidence="1">WYL domain-containing protein</fullName>
    </submittedName>
</protein>
<organism evidence="1 2">
    <name type="scientific">Paenibacillus oceani</name>
    <dbReference type="NCBI Taxonomy" id="2772510"/>
    <lineage>
        <taxon>Bacteria</taxon>
        <taxon>Bacillati</taxon>
        <taxon>Bacillota</taxon>
        <taxon>Bacilli</taxon>
        <taxon>Bacillales</taxon>
        <taxon>Paenibacillaceae</taxon>
        <taxon>Paenibacillus</taxon>
    </lineage>
</organism>
<name>A0A927CHA7_9BACL</name>
<accession>A0A927CHA7</accession>
<dbReference type="Proteomes" id="UP000639396">
    <property type="component" value="Unassembled WGS sequence"/>
</dbReference>
<gene>
    <name evidence="1" type="ORF">IDH45_28500</name>
</gene>
<reference evidence="1" key="1">
    <citation type="submission" date="2020-09" db="EMBL/GenBank/DDBJ databases">
        <title>A novel bacterium of genus Paenibacillus, isolated from South China Sea.</title>
        <authorList>
            <person name="Huang H."/>
            <person name="Mo K."/>
            <person name="Hu Y."/>
        </authorList>
    </citation>
    <scope>NUCLEOTIDE SEQUENCE</scope>
    <source>
        <strain evidence="1">IB182363</strain>
    </source>
</reference>